<organism evidence="11 12">
    <name type="scientific">Hanseniaspora guilliermondii</name>
    <dbReference type="NCBI Taxonomy" id="56406"/>
    <lineage>
        <taxon>Eukaryota</taxon>
        <taxon>Fungi</taxon>
        <taxon>Dikarya</taxon>
        <taxon>Ascomycota</taxon>
        <taxon>Saccharomycotina</taxon>
        <taxon>Saccharomycetes</taxon>
        <taxon>Saccharomycodales</taxon>
        <taxon>Saccharomycodaceae</taxon>
        <taxon>Hanseniaspora</taxon>
    </lineage>
</organism>
<evidence type="ECO:0000259" key="10">
    <source>
        <dbReference type="SMART" id="SM00651"/>
    </source>
</evidence>
<evidence type="ECO:0000256" key="1">
    <source>
        <dbReference type="ARBA" id="ARBA00004123"/>
    </source>
</evidence>
<dbReference type="Gene3D" id="2.30.30.100">
    <property type="match status" value="1"/>
</dbReference>
<name>A0A1L0CK83_9ASCO</name>
<dbReference type="VEuPathDB" id="FungiDB:HGUI_01445"/>
<dbReference type="GO" id="GO:0005687">
    <property type="term" value="C:U4 snRNP"/>
    <property type="evidence" value="ECO:0007669"/>
    <property type="project" value="EnsemblFungi"/>
</dbReference>
<keyword evidence="4" id="KW-0963">Cytoplasm</keyword>
<proteinExistence type="inferred from homology"/>
<evidence type="ECO:0000313" key="11">
    <source>
        <dbReference type="EMBL" id="SGZ39245.1"/>
    </source>
</evidence>
<dbReference type="GO" id="GO:0000974">
    <property type="term" value="C:Prp19 complex"/>
    <property type="evidence" value="ECO:0007669"/>
    <property type="project" value="EnsemblFungi"/>
</dbReference>
<feature type="domain" description="Sm" evidence="10">
    <location>
        <begin position="37"/>
        <end position="113"/>
    </location>
</feature>
<dbReference type="PANTHER" id="PTHR12777">
    <property type="entry name" value="SMALL NUCLEAR RIBONUCLEOPROTEIN SM D2"/>
    <property type="match status" value="1"/>
</dbReference>
<evidence type="ECO:0000313" key="12">
    <source>
        <dbReference type="Proteomes" id="UP000183365"/>
    </source>
</evidence>
<comment type="subcellular location">
    <subcellularLocation>
        <location evidence="2">Cytoplasm</location>
        <location evidence="2">Cytosol</location>
    </subcellularLocation>
    <subcellularLocation>
        <location evidence="1 9">Nucleus</location>
    </subcellularLocation>
</comment>
<protein>
    <recommendedName>
        <fullName evidence="9">Small nuclear ribonucleoprotein Sm D2</fullName>
        <shortName evidence="9">Sm-D2</shortName>
    </recommendedName>
    <alternativeName>
        <fullName evidence="9">snRNP core protein D2</fullName>
    </alternativeName>
</protein>
<keyword evidence="7 9" id="KW-0539">Nucleus</keyword>
<dbReference type="InterPro" id="IPR001163">
    <property type="entry name" value="Sm_dom_euk/arc"/>
</dbReference>
<evidence type="ECO:0000256" key="8">
    <source>
        <dbReference type="ARBA" id="ARBA00023274"/>
    </source>
</evidence>
<dbReference type="GO" id="GO:0005829">
    <property type="term" value="C:cytosol"/>
    <property type="evidence" value="ECO:0007669"/>
    <property type="project" value="UniProtKB-SubCell"/>
</dbReference>
<dbReference type="GO" id="GO:0046540">
    <property type="term" value="C:U4/U6 x U5 tri-snRNP complex"/>
    <property type="evidence" value="ECO:0007669"/>
    <property type="project" value="EnsemblFungi"/>
</dbReference>
<dbReference type="InterPro" id="IPR027248">
    <property type="entry name" value="Sm_D2"/>
</dbReference>
<dbReference type="GO" id="GO:0005682">
    <property type="term" value="C:U5 snRNP"/>
    <property type="evidence" value="ECO:0007669"/>
    <property type="project" value="EnsemblFungi"/>
</dbReference>
<dbReference type="InterPro" id="IPR010920">
    <property type="entry name" value="LSM_dom_sf"/>
</dbReference>
<accession>A0A1L0CK83</accession>
<dbReference type="SUPFAM" id="SSF50182">
    <property type="entry name" value="Sm-like ribonucleoproteins"/>
    <property type="match status" value="1"/>
</dbReference>
<keyword evidence="6 9" id="KW-0508">mRNA splicing</keyword>
<dbReference type="EMBL" id="FQNF01000020">
    <property type="protein sequence ID" value="SGZ39245.1"/>
    <property type="molecule type" value="Genomic_DNA"/>
</dbReference>
<evidence type="ECO:0000256" key="3">
    <source>
        <dbReference type="ARBA" id="ARBA00008146"/>
    </source>
</evidence>
<dbReference type="AlphaFoldDB" id="A0A1L0CK83"/>
<evidence type="ECO:0000256" key="7">
    <source>
        <dbReference type="ARBA" id="ARBA00023242"/>
    </source>
</evidence>
<dbReference type="Proteomes" id="UP000183365">
    <property type="component" value="Unassembled WGS sequence"/>
</dbReference>
<dbReference type="OrthoDB" id="437526at2759"/>
<evidence type="ECO:0000256" key="5">
    <source>
        <dbReference type="ARBA" id="ARBA00022664"/>
    </source>
</evidence>
<keyword evidence="12" id="KW-1185">Reference proteome</keyword>
<keyword evidence="8 9" id="KW-0687">Ribonucleoprotein</keyword>
<dbReference type="GO" id="GO:0000398">
    <property type="term" value="P:mRNA splicing, via spliceosome"/>
    <property type="evidence" value="ECO:0007669"/>
    <property type="project" value="EnsemblFungi"/>
</dbReference>
<evidence type="ECO:0000256" key="9">
    <source>
        <dbReference type="RuleBase" id="RU365051"/>
    </source>
</evidence>
<dbReference type="Pfam" id="PF01423">
    <property type="entry name" value="LSM"/>
    <property type="match status" value="1"/>
</dbReference>
<evidence type="ECO:0000256" key="2">
    <source>
        <dbReference type="ARBA" id="ARBA00004514"/>
    </source>
</evidence>
<evidence type="ECO:0000256" key="4">
    <source>
        <dbReference type="ARBA" id="ARBA00022490"/>
    </source>
</evidence>
<keyword evidence="5 9" id="KW-0507">mRNA processing</keyword>
<sequence>MNKSNKNKLKQDSKLFSKKNNIIDGKNISNLLEGPLKLLCEAVEENRNVIISLRNNHKMYAKVKAFDKHCNMLIYDIKELWTEKNWKDKTHKSQERYIAQSFLRGDNIIMIVKCPSKKKS</sequence>
<dbReference type="GO" id="GO:0071004">
    <property type="term" value="C:U2-type prespliceosome"/>
    <property type="evidence" value="ECO:0007669"/>
    <property type="project" value="EnsemblFungi"/>
</dbReference>
<reference evidence="12" key="1">
    <citation type="submission" date="2016-11" db="EMBL/GenBank/DDBJ databases">
        <authorList>
            <person name="Guldener U."/>
        </authorList>
    </citation>
    <scope>NUCLEOTIDE SEQUENCE [LARGE SCALE GENOMIC DNA]</scope>
</reference>
<comment type="similarity">
    <text evidence="3 9">Belongs to the snRNP core protein family.</text>
</comment>
<dbReference type="SMART" id="SM00651">
    <property type="entry name" value="Sm"/>
    <property type="match status" value="1"/>
</dbReference>
<dbReference type="GO" id="GO:0005685">
    <property type="term" value="C:U1 snRNP"/>
    <property type="evidence" value="ECO:0007669"/>
    <property type="project" value="EnsemblFungi"/>
</dbReference>
<dbReference type="GO" id="GO:0036261">
    <property type="term" value="P:7-methylguanosine cap hypermethylation"/>
    <property type="evidence" value="ECO:0007669"/>
    <property type="project" value="EnsemblFungi"/>
</dbReference>
<gene>
    <name evidence="11" type="ORF">HGUI_01445</name>
</gene>
<evidence type="ECO:0000256" key="6">
    <source>
        <dbReference type="ARBA" id="ARBA00023187"/>
    </source>
</evidence>